<dbReference type="AlphaFoldDB" id="A0A6J6ZKP0"/>
<feature type="transmembrane region" description="Helical" evidence="2">
    <location>
        <begin position="252"/>
        <end position="275"/>
    </location>
</feature>
<feature type="transmembrane region" description="Helical" evidence="2">
    <location>
        <begin position="212"/>
        <end position="232"/>
    </location>
</feature>
<reference evidence="3" key="1">
    <citation type="submission" date="2020-05" db="EMBL/GenBank/DDBJ databases">
        <authorList>
            <person name="Chiriac C."/>
            <person name="Salcher M."/>
            <person name="Ghai R."/>
            <person name="Kavagutti S V."/>
        </authorList>
    </citation>
    <scope>NUCLEOTIDE SEQUENCE</scope>
</reference>
<proteinExistence type="predicted"/>
<accession>A0A6J6ZKP0</accession>
<evidence type="ECO:0000313" key="3">
    <source>
        <dbReference type="EMBL" id="CAB4822179.1"/>
    </source>
</evidence>
<keyword evidence="2" id="KW-1133">Transmembrane helix</keyword>
<organism evidence="3">
    <name type="scientific">freshwater metagenome</name>
    <dbReference type="NCBI Taxonomy" id="449393"/>
    <lineage>
        <taxon>unclassified sequences</taxon>
        <taxon>metagenomes</taxon>
        <taxon>ecological metagenomes</taxon>
    </lineage>
</organism>
<evidence type="ECO:0000313" key="4">
    <source>
        <dbReference type="EMBL" id="CAB4984578.1"/>
    </source>
</evidence>
<protein>
    <submittedName>
        <fullName evidence="3">Unannotated protein</fullName>
    </submittedName>
</protein>
<dbReference type="EMBL" id="CAFBOS010000023">
    <property type="protein sequence ID" value="CAB4984578.1"/>
    <property type="molecule type" value="Genomic_DNA"/>
</dbReference>
<gene>
    <name evidence="3" type="ORF">UFOPK3139_00772</name>
    <name evidence="4" type="ORF">UFOPK3967_00586</name>
</gene>
<keyword evidence="2" id="KW-0812">Transmembrane</keyword>
<evidence type="ECO:0000256" key="2">
    <source>
        <dbReference type="SAM" id="Phobius"/>
    </source>
</evidence>
<feature type="region of interest" description="Disordered" evidence="1">
    <location>
        <begin position="281"/>
        <end position="332"/>
    </location>
</feature>
<keyword evidence="2" id="KW-0472">Membrane</keyword>
<evidence type="ECO:0000256" key="1">
    <source>
        <dbReference type="SAM" id="MobiDB-lite"/>
    </source>
</evidence>
<name>A0A6J6ZKP0_9ZZZZ</name>
<feature type="transmembrane region" description="Helical" evidence="2">
    <location>
        <begin position="182"/>
        <end position="200"/>
    </location>
</feature>
<sequence length="332" mass="34283">MIGRGVSRLLVAIALVCASTAWTGWVILHTVADPSRSSRIAHEVFDDPEARGQLANDLASSLARAANTGAASATADTGLKVPKIAGDDPVLREAVAAALANPRVTTDVIDALAAEHANLLGVEPKKPATINTTLLLEAVNRSLGVASPTLAAQLVNAAPKSVALPDVEIPFVGAAHRFATAWVPRLALIAVLFGGVALVGADRLRVLRRIGVWAVGAGLLWVLLPRGFIWLAEQWVPGNAAVVRAVLRGATGAVTAMATLLVLGGAAAIGASIVVGRPSVRAGRGQRDQRDPRDALGAPGSIDSSSGWRTFTGRDLPPSSSRPAPKQFDKRA</sequence>
<feature type="compositionally biased region" description="Basic and acidic residues" evidence="1">
    <location>
        <begin position="285"/>
        <end position="294"/>
    </location>
</feature>
<dbReference type="EMBL" id="CAFABA010000022">
    <property type="protein sequence ID" value="CAB4822179.1"/>
    <property type="molecule type" value="Genomic_DNA"/>
</dbReference>